<dbReference type="InterPro" id="IPR025007">
    <property type="entry name" value="DUF3899"/>
</dbReference>
<protein>
    <submittedName>
        <fullName evidence="3">Uncharacterized protein DUF3899</fullName>
    </submittedName>
</protein>
<proteinExistence type="predicted"/>
<feature type="transmembrane region" description="Helical" evidence="1">
    <location>
        <begin position="36"/>
        <end position="57"/>
    </location>
</feature>
<accession>A0A4V2RE98</accession>
<evidence type="ECO:0000259" key="2">
    <source>
        <dbReference type="Pfam" id="PF13038"/>
    </source>
</evidence>
<organism evidence="3 4">
    <name type="scientific">Mesobacillus foraminis</name>
    <dbReference type="NCBI Taxonomy" id="279826"/>
    <lineage>
        <taxon>Bacteria</taxon>
        <taxon>Bacillati</taxon>
        <taxon>Bacillota</taxon>
        <taxon>Bacilli</taxon>
        <taxon>Bacillales</taxon>
        <taxon>Bacillaceae</taxon>
        <taxon>Mesobacillus</taxon>
    </lineage>
</organism>
<keyword evidence="4" id="KW-1185">Reference proteome</keyword>
<keyword evidence="1" id="KW-1133">Transmembrane helix</keyword>
<gene>
    <name evidence="3" type="ORF">EV146_101199</name>
</gene>
<reference evidence="3 4" key="1">
    <citation type="journal article" date="2015" name="Stand. Genomic Sci.">
        <title>Genomic Encyclopedia of Bacterial and Archaeal Type Strains, Phase III: the genomes of soil and plant-associated and newly described type strains.</title>
        <authorList>
            <person name="Whitman W.B."/>
            <person name="Woyke T."/>
            <person name="Klenk H.P."/>
            <person name="Zhou Y."/>
            <person name="Lilburn T.G."/>
            <person name="Beck B.J."/>
            <person name="De Vos P."/>
            <person name="Vandamme P."/>
            <person name="Eisen J.A."/>
            <person name="Garrity G."/>
            <person name="Hugenholtz P."/>
            <person name="Kyrpides N.C."/>
        </authorList>
    </citation>
    <scope>NUCLEOTIDE SEQUENCE [LARGE SCALE GENOMIC DNA]</scope>
    <source>
        <strain evidence="3 4">CV53</strain>
    </source>
</reference>
<dbReference type="EMBL" id="SLVV01000001">
    <property type="protein sequence ID" value="TCN27870.1"/>
    <property type="molecule type" value="Genomic_DNA"/>
</dbReference>
<feature type="transmembrane region" description="Helical" evidence="1">
    <location>
        <begin position="93"/>
        <end position="115"/>
    </location>
</feature>
<evidence type="ECO:0000256" key="1">
    <source>
        <dbReference type="SAM" id="Phobius"/>
    </source>
</evidence>
<dbReference type="Pfam" id="PF13038">
    <property type="entry name" value="DUF3899"/>
    <property type="match status" value="1"/>
</dbReference>
<dbReference type="RefSeq" id="WP_132000879.1">
    <property type="nucleotide sequence ID" value="NZ_JABUHM010000006.1"/>
</dbReference>
<dbReference type="AlphaFoldDB" id="A0A4V2RE98"/>
<evidence type="ECO:0000313" key="3">
    <source>
        <dbReference type="EMBL" id="TCN27870.1"/>
    </source>
</evidence>
<feature type="domain" description="DUF3899" evidence="2">
    <location>
        <begin position="32"/>
        <end position="111"/>
    </location>
</feature>
<keyword evidence="1" id="KW-0812">Transmembrane</keyword>
<sequence length="116" mass="13218">MKKIVFSVICTQILIAAISLFKYSELGLLNYINISFYAASVLLLASLVIHTINSGFFDVMSKSFRKMFYMERRDGTDSPEEIVPLSELISFNYYPIAVTGFINLVLMLISLLFYYG</sequence>
<comment type="caution">
    <text evidence="3">The sequence shown here is derived from an EMBL/GenBank/DDBJ whole genome shotgun (WGS) entry which is preliminary data.</text>
</comment>
<dbReference type="Proteomes" id="UP000295689">
    <property type="component" value="Unassembled WGS sequence"/>
</dbReference>
<evidence type="ECO:0000313" key="4">
    <source>
        <dbReference type="Proteomes" id="UP000295689"/>
    </source>
</evidence>
<keyword evidence="1" id="KW-0472">Membrane</keyword>
<name>A0A4V2RE98_9BACI</name>